<evidence type="ECO:0000256" key="6">
    <source>
        <dbReference type="ARBA" id="ARBA00049737"/>
    </source>
</evidence>
<comment type="similarity">
    <text evidence="2">Belongs to the TMEM198 family.</text>
</comment>
<dbReference type="InterPro" id="IPR025256">
    <property type="entry name" value="TM7S3/TM198-like_dom"/>
</dbReference>
<evidence type="ECO:0000259" key="8">
    <source>
        <dbReference type="Pfam" id="PF13886"/>
    </source>
</evidence>
<dbReference type="EMBL" id="KQ425649">
    <property type="protein sequence ID" value="KOF69183.1"/>
    <property type="molecule type" value="Genomic_DNA"/>
</dbReference>
<reference evidence="9" key="1">
    <citation type="submission" date="2015-07" db="EMBL/GenBank/DDBJ databases">
        <title>MeaNS - Measles Nucleotide Surveillance Program.</title>
        <authorList>
            <person name="Tran T."/>
            <person name="Druce J."/>
        </authorList>
    </citation>
    <scope>NUCLEOTIDE SEQUENCE</scope>
    <source>
        <strain evidence="9">UCB-OBI-ISO-001</strain>
        <tissue evidence="9">Gonad</tissue>
    </source>
</reference>
<comment type="subcellular location">
    <subcellularLocation>
        <location evidence="1">Membrane</location>
        <topology evidence="1">Multi-pass membrane protein</topology>
    </subcellularLocation>
</comment>
<feature type="transmembrane region" description="Helical" evidence="7">
    <location>
        <begin position="72"/>
        <end position="93"/>
    </location>
</feature>
<feature type="transmembrane region" description="Helical" evidence="7">
    <location>
        <begin position="45"/>
        <end position="66"/>
    </location>
</feature>
<proteinExistence type="inferred from homology"/>
<evidence type="ECO:0000256" key="2">
    <source>
        <dbReference type="ARBA" id="ARBA00006244"/>
    </source>
</evidence>
<feature type="transmembrane region" description="Helical" evidence="7">
    <location>
        <begin position="224"/>
        <end position="242"/>
    </location>
</feature>
<organism evidence="9">
    <name type="scientific">Octopus bimaculoides</name>
    <name type="common">California two-spotted octopus</name>
    <dbReference type="NCBI Taxonomy" id="37653"/>
    <lineage>
        <taxon>Eukaryota</taxon>
        <taxon>Metazoa</taxon>
        <taxon>Spiralia</taxon>
        <taxon>Lophotrochozoa</taxon>
        <taxon>Mollusca</taxon>
        <taxon>Cephalopoda</taxon>
        <taxon>Coleoidea</taxon>
        <taxon>Octopodiformes</taxon>
        <taxon>Octopoda</taxon>
        <taxon>Incirrata</taxon>
        <taxon>Octopodidae</taxon>
        <taxon>Octopus</taxon>
    </lineage>
</organism>
<sequence length="365" mass="41103">METSELSPPHVNHPLPQLMFRTTVFPNNISMSPSRRPARCAKIDYDYTVIPAVICSMCFLFGIVYTFFGYRFFKAVMFLTGFIFGTVVVYIVCIEETVLPKEANIGIAVGAGIICGLITMLVQYVGLFLTGFHFGVGLSTGVLVTVDQFYNIANKWIPIGVLIGVGILFALLTLKFQKAGTIVGTSVFGAALMAICLDYFIEKFLIVNYVWECIKVEDSDPPCWYSWLILGCWPFCFLVGSLTQWRITGQSSDHHERVHRNNVSSAKYRSPSSDEVDVLQNKRSRKVNLQRIRAKQKREQQQSRYRHLYQVRRFNGDVISQIPSVCSGTHLMEKATFNSPDDHCSTSSSTLRTTYKASNTSCLLP</sequence>
<name>A0A0L8FXW2_OCTBM</name>
<dbReference type="AlphaFoldDB" id="A0A0L8FXW2"/>
<feature type="transmembrane region" description="Helical" evidence="7">
    <location>
        <begin position="156"/>
        <end position="174"/>
    </location>
</feature>
<feature type="transmembrane region" description="Helical" evidence="7">
    <location>
        <begin position="105"/>
        <end position="136"/>
    </location>
</feature>
<evidence type="ECO:0000256" key="4">
    <source>
        <dbReference type="ARBA" id="ARBA00022989"/>
    </source>
</evidence>
<evidence type="ECO:0000256" key="3">
    <source>
        <dbReference type="ARBA" id="ARBA00022692"/>
    </source>
</evidence>
<dbReference type="GO" id="GO:0005886">
    <property type="term" value="C:plasma membrane"/>
    <property type="evidence" value="ECO:0007669"/>
    <property type="project" value="TreeGrafter"/>
</dbReference>
<gene>
    <name evidence="9" type="ORF">OCBIM_22005532mg</name>
</gene>
<evidence type="ECO:0000313" key="9">
    <source>
        <dbReference type="EMBL" id="KOF69180.1"/>
    </source>
</evidence>
<dbReference type="Pfam" id="PF13886">
    <property type="entry name" value="TM7S3_TM198"/>
    <property type="match status" value="1"/>
</dbReference>
<evidence type="ECO:0000256" key="5">
    <source>
        <dbReference type="ARBA" id="ARBA00023136"/>
    </source>
</evidence>
<dbReference type="PANTHER" id="PTHR31247">
    <property type="entry name" value="TRANSMEMBRANE PROTEIN 198 FAMILY MEMBER"/>
    <property type="match status" value="1"/>
</dbReference>
<accession>A0A0L8FXW2</accession>
<keyword evidence="3 7" id="KW-0812">Transmembrane</keyword>
<dbReference type="OrthoDB" id="115781at2759"/>
<keyword evidence="4 7" id="KW-1133">Transmembrane helix</keyword>
<dbReference type="PANTHER" id="PTHR31247:SF5">
    <property type="entry name" value="DUF4203 DOMAIN-CONTAINING PROTEIN"/>
    <property type="match status" value="1"/>
</dbReference>
<evidence type="ECO:0000256" key="7">
    <source>
        <dbReference type="SAM" id="Phobius"/>
    </source>
</evidence>
<dbReference type="OMA" id="DYEYGSQ"/>
<feature type="domain" description="TM7S3/TM198-like" evidence="8">
    <location>
        <begin position="55"/>
        <end position="245"/>
    </location>
</feature>
<dbReference type="EMBL" id="KQ425649">
    <property type="protein sequence ID" value="KOF69180.1"/>
    <property type="molecule type" value="Genomic_DNA"/>
</dbReference>
<evidence type="ECO:0000256" key="1">
    <source>
        <dbReference type="ARBA" id="ARBA00004141"/>
    </source>
</evidence>
<dbReference type="STRING" id="37653.A0A0L8FXW2"/>
<dbReference type="InterPro" id="IPR040236">
    <property type="entry name" value="TMEM198"/>
</dbReference>
<keyword evidence="5 7" id="KW-0472">Membrane</keyword>
<protein>
    <recommendedName>
        <fullName evidence="6">Transmembrane protein 198</fullName>
    </recommendedName>
</protein>
<feature type="transmembrane region" description="Helical" evidence="7">
    <location>
        <begin position="181"/>
        <end position="201"/>
    </location>
</feature>